<organism evidence="2 3">
    <name type="scientific">Roseomonas alba</name>
    <dbReference type="NCBI Taxonomy" id="2846776"/>
    <lineage>
        <taxon>Bacteria</taxon>
        <taxon>Pseudomonadati</taxon>
        <taxon>Pseudomonadota</taxon>
        <taxon>Alphaproteobacteria</taxon>
        <taxon>Acetobacterales</taxon>
        <taxon>Roseomonadaceae</taxon>
        <taxon>Roseomonas</taxon>
    </lineage>
</organism>
<evidence type="ECO:0000313" key="3">
    <source>
        <dbReference type="Proteomes" id="UP001196565"/>
    </source>
</evidence>
<keyword evidence="3" id="KW-1185">Reference proteome</keyword>
<dbReference type="PIRSF" id="PIRSF017082">
    <property type="entry name" value="YflP"/>
    <property type="match status" value="1"/>
</dbReference>
<dbReference type="InterPro" id="IPR042100">
    <property type="entry name" value="Bug_dom1"/>
</dbReference>
<evidence type="ECO:0000256" key="1">
    <source>
        <dbReference type="ARBA" id="ARBA00006987"/>
    </source>
</evidence>
<dbReference type="RefSeq" id="WP_219765024.1">
    <property type="nucleotide sequence ID" value="NZ_JAHYBZ010000008.1"/>
</dbReference>
<dbReference type="EMBL" id="JAHYBZ010000008">
    <property type="protein sequence ID" value="MBW6400448.1"/>
    <property type="molecule type" value="Genomic_DNA"/>
</dbReference>
<gene>
    <name evidence="2" type="ORF">KPL78_21490</name>
</gene>
<dbReference type="Gene3D" id="3.40.190.10">
    <property type="entry name" value="Periplasmic binding protein-like II"/>
    <property type="match status" value="1"/>
</dbReference>
<proteinExistence type="inferred from homology"/>
<accession>A0ABS7AE48</accession>
<evidence type="ECO:0000313" key="2">
    <source>
        <dbReference type="EMBL" id="MBW6400448.1"/>
    </source>
</evidence>
<dbReference type="Proteomes" id="UP001196565">
    <property type="component" value="Unassembled WGS sequence"/>
</dbReference>
<sequence>MRIVVPIAPGGGTDILVRLLAPKASSVLGGSIVIDNRSGADGVIGTEHVVRSPPDGYTFLFSDSSVYINKIVRAQMPYDPMTDLIPVMRTAIGSLVLFANPRLDVRGMQDLLAKARQSPGAISCSTGSTGAALLTELLKIRTGVDIVHVPYRGGGPAMNDAISGHVQLTFNGASNGRPFIRSGELIGLGSTGTARNPSMPEVQTFEEQGLPGFPAASEWGLFAPLGVPQPIIDRVYAAFREALFDPAIAGRLAELGFRPDGAGTATYQADKTVEMQLWAEVATAARLTQQ</sequence>
<dbReference type="PANTHER" id="PTHR42928:SF5">
    <property type="entry name" value="BLR1237 PROTEIN"/>
    <property type="match status" value="1"/>
</dbReference>
<dbReference type="InterPro" id="IPR005064">
    <property type="entry name" value="BUG"/>
</dbReference>
<protein>
    <submittedName>
        <fullName evidence="2">Tripartite tricarboxylate transporter substrate binding protein</fullName>
    </submittedName>
</protein>
<comment type="caution">
    <text evidence="2">The sequence shown here is derived from an EMBL/GenBank/DDBJ whole genome shotgun (WGS) entry which is preliminary data.</text>
</comment>
<dbReference type="PANTHER" id="PTHR42928">
    <property type="entry name" value="TRICARBOXYLATE-BINDING PROTEIN"/>
    <property type="match status" value="1"/>
</dbReference>
<name>A0ABS7AE48_9PROT</name>
<dbReference type="Pfam" id="PF03401">
    <property type="entry name" value="TctC"/>
    <property type="match status" value="1"/>
</dbReference>
<comment type="similarity">
    <text evidence="1">Belongs to the UPF0065 (bug) family.</text>
</comment>
<dbReference type="Gene3D" id="3.40.190.150">
    <property type="entry name" value="Bordetella uptake gene, domain 1"/>
    <property type="match status" value="1"/>
</dbReference>
<reference evidence="2 3" key="1">
    <citation type="submission" date="2021-07" db="EMBL/GenBank/DDBJ databases">
        <authorList>
            <person name="So Y."/>
        </authorList>
    </citation>
    <scope>NUCLEOTIDE SEQUENCE [LARGE SCALE GENOMIC DNA]</scope>
    <source>
        <strain evidence="2 3">HJA6</strain>
    </source>
</reference>